<protein>
    <submittedName>
        <fullName evidence="2">Uncharacterized protein</fullName>
    </submittedName>
</protein>
<evidence type="ECO:0000256" key="1">
    <source>
        <dbReference type="SAM" id="MobiDB-lite"/>
    </source>
</evidence>
<keyword evidence="3" id="KW-1185">Reference proteome</keyword>
<reference evidence="2" key="2">
    <citation type="submission" date="2022-01" db="EMBL/GenBank/DDBJ databases">
        <authorList>
            <person name="Yamashiro T."/>
            <person name="Shiraishi A."/>
            <person name="Satake H."/>
            <person name="Nakayama K."/>
        </authorList>
    </citation>
    <scope>NUCLEOTIDE SEQUENCE</scope>
</reference>
<dbReference type="EMBL" id="BQNB010010810">
    <property type="protein sequence ID" value="GJS82243.1"/>
    <property type="molecule type" value="Genomic_DNA"/>
</dbReference>
<gene>
    <name evidence="2" type="ORF">Tco_0748784</name>
</gene>
<accession>A0ABQ4YWN0</accession>
<sequence>VSTAKDKGKAKMDESESETETAQTKTKLEQEQERLSYEVAVRLQAELEEEERVEADEELAQRLQAKEREMYTESEQARLLVELSNHRKRTRKYWKIIRVGNHTEVHKFFDDMLKAFEKDDLVMSWSLVKEKFNSTKPTDDKEREIWVKLKRFALCVYREGSRHLHTGREGVSIIKGNSYINDGCKAHGKQANERSRALLRQIFMSVNDQEAEVGSILKAKSTAKPTVSTAQVTTASTNQLVLLDLKENDILSLEKHVTTEEVYDALMQMAPTKAPRPDVSYSFNTNGKVTSHVTLACGLRQRDPISPYLFIMYAEVLSSMIRKSVTQGHIYGIKVCRGAPVISHLLSGKVINYEKPEVSFGANVEPYVRTHIIESLKV</sequence>
<feature type="region of interest" description="Disordered" evidence="1">
    <location>
        <begin position="1"/>
        <end position="32"/>
    </location>
</feature>
<evidence type="ECO:0000313" key="3">
    <source>
        <dbReference type="Proteomes" id="UP001151760"/>
    </source>
</evidence>
<proteinExistence type="predicted"/>
<feature type="non-terminal residue" evidence="2">
    <location>
        <position position="1"/>
    </location>
</feature>
<dbReference type="Proteomes" id="UP001151760">
    <property type="component" value="Unassembled WGS sequence"/>
</dbReference>
<name>A0ABQ4YWN0_9ASTR</name>
<feature type="compositionally biased region" description="Basic and acidic residues" evidence="1">
    <location>
        <begin position="1"/>
        <end position="14"/>
    </location>
</feature>
<comment type="caution">
    <text evidence="2">The sequence shown here is derived from an EMBL/GenBank/DDBJ whole genome shotgun (WGS) entry which is preliminary data.</text>
</comment>
<evidence type="ECO:0000313" key="2">
    <source>
        <dbReference type="EMBL" id="GJS82243.1"/>
    </source>
</evidence>
<organism evidence="2 3">
    <name type="scientific">Tanacetum coccineum</name>
    <dbReference type="NCBI Taxonomy" id="301880"/>
    <lineage>
        <taxon>Eukaryota</taxon>
        <taxon>Viridiplantae</taxon>
        <taxon>Streptophyta</taxon>
        <taxon>Embryophyta</taxon>
        <taxon>Tracheophyta</taxon>
        <taxon>Spermatophyta</taxon>
        <taxon>Magnoliopsida</taxon>
        <taxon>eudicotyledons</taxon>
        <taxon>Gunneridae</taxon>
        <taxon>Pentapetalae</taxon>
        <taxon>asterids</taxon>
        <taxon>campanulids</taxon>
        <taxon>Asterales</taxon>
        <taxon>Asteraceae</taxon>
        <taxon>Asteroideae</taxon>
        <taxon>Anthemideae</taxon>
        <taxon>Anthemidinae</taxon>
        <taxon>Tanacetum</taxon>
    </lineage>
</organism>
<reference evidence="2" key="1">
    <citation type="journal article" date="2022" name="Int. J. Mol. Sci.">
        <title>Draft Genome of Tanacetum Coccineum: Genomic Comparison of Closely Related Tanacetum-Family Plants.</title>
        <authorList>
            <person name="Yamashiro T."/>
            <person name="Shiraishi A."/>
            <person name="Nakayama K."/>
            <person name="Satake H."/>
        </authorList>
    </citation>
    <scope>NUCLEOTIDE SEQUENCE</scope>
</reference>